<keyword evidence="3" id="KW-0804">Transcription</keyword>
<comment type="caution">
    <text evidence="5">The sequence shown here is derived from an EMBL/GenBank/DDBJ whole genome shotgun (WGS) entry which is preliminary data.</text>
</comment>
<protein>
    <recommendedName>
        <fullName evidence="7">DNA-directed RNA polymerase III subunit RPC4</fullName>
    </recommendedName>
</protein>
<dbReference type="PANTHER" id="PTHR13408">
    <property type="entry name" value="DNA-DIRECTED RNA POLYMERASE III"/>
    <property type="match status" value="1"/>
</dbReference>
<keyword evidence="6" id="KW-1185">Reference proteome</keyword>
<organism evidence="5 6">
    <name type="scientific">Kingdonia uniflora</name>
    <dbReference type="NCBI Taxonomy" id="39325"/>
    <lineage>
        <taxon>Eukaryota</taxon>
        <taxon>Viridiplantae</taxon>
        <taxon>Streptophyta</taxon>
        <taxon>Embryophyta</taxon>
        <taxon>Tracheophyta</taxon>
        <taxon>Spermatophyta</taxon>
        <taxon>Magnoliopsida</taxon>
        <taxon>Ranunculales</taxon>
        <taxon>Circaeasteraceae</taxon>
        <taxon>Kingdonia</taxon>
    </lineage>
</organism>
<accession>A0A7J7L9D4</accession>
<dbReference type="GO" id="GO:0003677">
    <property type="term" value="F:DNA binding"/>
    <property type="evidence" value="ECO:0007669"/>
    <property type="project" value="InterPro"/>
</dbReference>
<dbReference type="GO" id="GO:0042797">
    <property type="term" value="P:tRNA transcription by RNA polymerase III"/>
    <property type="evidence" value="ECO:0007669"/>
    <property type="project" value="TreeGrafter"/>
</dbReference>
<dbReference type="PANTHER" id="PTHR13408:SF0">
    <property type="entry name" value="DNA-DIRECTED RNA POLYMERASE III SUBUNIT RPC4"/>
    <property type="match status" value="1"/>
</dbReference>
<evidence type="ECO:0000256" key="4">
    <source>
        <dbReference type="ARBA" id="ARBA00023242"/>
    </source>
</evidence>
<dbReference type="AlphaFoldDB" id="A0A7J7L9D4"/>
<dbReference type="EMBL" id="JACGCM010002525">
    <property type="protein sequence ID" value="KAF6139213.1"/>
    <property type="molecule type" value="Genomic_DNA"/>
</dbReference>
<comment type="subcellular location">
    <subcellularLocation>
        <location evidence="1">Nucleus</location>
    </subcellularLocation>
</comment>
<dbReference type="InterPro" id="IPR007811">
    <property type="entry name" value="RPC4"/>
</dbReference>
<dbReference type="GO" id="GO:0005666">
    <property type="term" value="C:RNA polymerase III complex"/>
    <property type="evidence" value="ECO:0007669"/>
    <property type="project" value="InterPro"/>
</dbReference>
<sequence length="406" mass="45075">MEEKPVAPPRKVRFVPKIPARRPVTATTPKIEVKKEEEEAALTRDLLRRINEGSGRGRPKDEKKRELLFLPLCTSAGGGKVVFCNVEEKRGRDKSREESCVNLSLNQPLPDTYQRLRVRPNRWSASKGVIANDDDYTDPEAFSAVDACGMLIFGSITATVPVQVAFGHGNSSRFIRSYGPTGCKAESLTPDDQNPQIKAKEYKEPWNYYTYYPVVHPLRRPYSGNPELLDAKEFGVASKETEAIKENVCDENLTKPAVDLGLMDEDGEDKLLFIHLPRSTPILKQSAVPEANEVADMKPPQDFRHSGKGLALDELPRGLKGKLLVYKSGLTKLKVGNTVYDVFPGSDCKLAQESDTVSQRSDCTFAQDLMAVNTGLKRCDVIGEVTKRAIMTPNVNSFLNSISLMD</sequence>
<dbReference type="Pfam" id="PF05132">
    <property type="entry name" value="RNA_pol_Rpc4"/>
    <property type="match status" value="1"/>
</dbReference>
<proteinExistence type="predicted"/>
<keyword evidence="4" id="KW-0539">Nucleus</keyword>
<name>A0A7J7L9D4_9MAGN</name>
<evidence type="ECO:0000256" key="1">
    <source>
        <dbReference type="ARBA" id="ARBA00004123"/>
    </source>
</evidence>
<evidence type="ECO:0000313" key="6">
    <source>
        <dbReference type="Proteomes" id="UP000541444"/>
    </source>
</evidence>
<evidence type="ECO:0008006" key="7">
    <source>
        <dbReference type="Google" id="ProtNLM"/>
    </source>
</evidence>
<dbReference type="Proteomes" id="UP000541444">
    <property type="component" value="Unassembled WGS sequence"/>
</dbReference>
<evidence type="ECO:0000256" key="3">
    <source>
        <dbReference type="ARBA" id="ARBA00023163"/>
    </source>
</evidence>
<evidence type="ECO:0000256" key="2">
    <source>
        <dbReference type="ARBA" id="ARBA00022478"/>
    </source>
</evidence>
<reference evidence="5 6" key="1">
    <citation type="journal article" date="2020" name="IScience">
        <title>Genome Sequencing of the Endangered Kingdonia uniflora (Circaeasteraceae, Ranunculales) Reveals Potential Mechanisms of Evolutionary Specialization.</title>
        <authorList>
            <person name="Sun Y."/>
            <person name="Deng T."/>
            <person name="Zhang A."/>
            <person name="Moore M.J."/>
            <person name="Landis J.B."/>
            <person name="Lin N."/>
            <person name="Zhang H."/>
            <person name="Zhang X."/>
            <person name="Huang J."/>
            <person name="Zhang X."/>
            <person name="Sun H."/>
            <person name="Wang H."/>
        </authorList>
    </citation>
    <scope>NUCLEOTIDE SEQUENCE [LARGE SCALE GENOMIC DNA]</scope>
    <source>
        <strain evidence="5">TB1705</strain>
        <tissue evidence="5">Leaf</tissue>
    </source>
</reference>
<keyword evidence="2" id="KW-0240">DNA-directed RNA polymerase</keyword>
<evidence type="ECO:0000313" key="5">
    <source>
        <dbReference type="EMBL" id="KAF6139213.1"/>
    </source>
</evidence>
<dbReference type="OrthoDB" id="5836119at2759"/>
<gene>
    <name evidence="5" type="ORF">GIB67_040360</name>
</gene>